<dbReference type="EMBL" id="JAUTBA010000001">
    <property type="protein sequence ID" value="MDQ1151266.1"/>
    <property type="molecule type" value="Genomic_DNA"/>
</dbReference>
<proteinExistence type="predicted"/>
<comment type="caution">
    <text evidence="1">The sequence shown here is derived from an EMBL/GenBank/DDBJ whole genome shotgun (WGS) entry which is preliminary data.</text>
</comment>
<protein>
    <submittedName>
        <fullName evidence="1">Uncharacterized protein</fullName>
    </submittedName>
</protein>
<keyword evidence="2" id="KW-1185">Reference proteome</keyword>
<evidence type="ECO:0000313" key="2">
    <source>
        <dbReference type="Proteomes" id="UP001244640"/>
    </source>
</evidence>
<sequence length="73" mass="8546">MINISMLLNVTLASIQKFRLFTVYLKITCNYLITAKTKEKPLHMSNYLGNNEQSSISIFIGKFEILQSWQRPY</sequence>
<organism evidence="1 2">
    <name type="scientific">Sphingobacterium zeae</name>
    <dbReference type="NCBI Taxonomy" id="1776859"/>
    <lineage>
        <taxon>Bacteria</taxon>
        <taxon>Pseudomonadati</taxon>
        <taxon>Bacteroidota</taxon>
        <taxon>Sphingobacteriia</taxon>
        <taxon>Sphingobacteriales</taxon>
        <taxon>Sphingobacteriaceae</taxon>
        <taxon>Sphingobacterium</taxon>
    </lineage>
</organism>
<gene>
    <name evidence="1" type="ORF">QE382_003250</name>
</gene>
<evidence type="ECO:0000313" key="1">
    <source>
        <dbReference type="EMBL" id="MDQ1151266.1"/>
    </source>
</evidence>
<name>A0ABU0U8H0_9SPHI</name>
<dbReference type="Proteomes" id="UP001244640">
    <property type="component" value="Unassembled WGS sequence"/>
</dbReference>
<accession>A0ABU0U8H0</accession>
<reference evidence="1 2" key="1">
    <citation type="submission" date="2023-07" db="EMBL/GenBank/DDBJ databases">
        <title>Functional and genomic diversity of the sorghum phyllosphere microbiome.</title>
        <authorList>
            <person name="Shade A."/>
        </authorList>
    </citation>
    <scope>NUCLEOTIDE SEQUENCE [LARGE SCALE GENOMIC DNA]</scope>
    <source>
        <strain evidence="1 2">SORGH_AS_0892</strain>
    </source>
</reference>